<evidence type="ECO:0000256" key="1">
    <source>
        <dbReference type="ARBA" id="ARBA00004589"/>
    </source>
</evidence>
<gene>
    <name evidence="12" type="ORF">BKA67DRAFT_488346</name>
</gene>
<keyword evidence="9" id="KW-0479">Metal-binding</keyword>
<dbReference type="GO" id="GO:0005576">
    <property type="term" value="C:extracellular region"/>
    <property type="evidence" value="ECO:0007669"/>
    <property type="project" value="UniProtKB-SubCell"/>
</dbReference>
<evidence type="ECO:0000256" key="2">
    <source>
        <dbReference type="ARBA" id="ARBA00004613"/>
    </source>
</evidence>
<dbReference type="GO" id="GO:0098552">
    <property type="term" value="C:side of membrane"/>
    <property type="evidence" value="ECO:0007669"/>
    <property type="project" value="UniProtKB-KW"/>
</dbReference>
<evidence type="ECO:0000256" key="10">
    <source>
        <dbReference type="SAM" id="SignalP"/>
    </source>
</evidence>
<keyword evidence="5" id="KW-0336">GPI-anchor</keyword>
<feature type="chain" id="PRO_5040184785" description="CFEM domain-containing protein" evidence="10">
    <location>
        <begin position="16"/>
        <end position="89"/>
    </location>
</feature>
<organism evidence="12 13">
    <name type="scientific">Truncatella angustata</name>
    <dbReference type="NCBI Taxonomy" id="152316"/>
    <lineage>
        <taxon>Eukaryota</taxon>
        <taxon>Fungi</taxon>
        <taxon>Dikarya</taxon>
        <taxon>Ascomycota</taxon>
        <taxon>Pezizomycotina</taxon>
        <taxon>Sordariomycetes</taxon>
        <taxon>Xylariomycetidae</taxon>
        <taxon>Amphisphaeriales</taxon>
        <taxon>Sporocadaceae</taxon>
        <taxon>Truncatella</taxon>
    </lineage>
</organism>
<proteinExistence type="inferred from homology"/>
<comment type="subcellular location">
    <subcellularLocation>
        <location evidence="1">Membrane</location>
        <topology evidence="1">Lipid-anchor</topology>
        <topology evidence="1">GPI-anchor</topology>
    </subcellularLocation>
    <subcellularLocation>
        <location evidence="2">Secreted</location>
    </subcellularLocation>
</comment>
<dbReference type="OrthoDB" id="3559948at2759"/>
<evidence type="ECO:0000256" key="5">
    <source>
        <dbReference type="ARBA" id="ARBA00022622"/>
    </source>
</evidence>
<sequence>MKSTLILTGAALAAAQYFPGQPSCATPCLSVAITQVGCQLNDISCQCGPTQASIGSAALGCLLSACTNPSDLFAAQSAGSAVCSSFSAG</sequence>
<accession>A0A9P8RIV2</accession>
<name>A0A9P8RIV2_9PEZI</name>
<keyword evidence="8" id="KW-0449">Lipoprotein</keyword>
<feature type="non-terminal residue" evidence="12">
    <location>
        <position position="89"/>
    </location>
</feature>
<feature type="disulfide bond" evidence="9">
    <location>
        <begin position="38"/>
        <end position="45"/>
    </location>
</feature>
<keyword evidence="9" id="KW-0408">Iron</keyword>
<dbReference type="GO" id="GO:0046872">
    <property type="term" value="F:metal ion binding"/>
    <property type="evidence" value="ECO:0007669"/>
    <property type="project" value="UniProtKB-UniRule"/>
</dbReference>
<keyword evidence="5" id="KW-0325">Glycoprotein</keyword>
<comment type="similarity">
    <text evidence="3">Belongs to the RBT5 family.</text>
</comment>
<dbReference type="EMBL" id="JAGPXC010000009">
    <property type="protein sequence ID" value="KAH6646853.1"/>
    <property type="molecule type" value="Genomic_DNA"/>
</dbReference>
<keyword evidence="6 10" id="KW-0732">Signal</keyword>
<comment type="caution">
    <text evidence="9">Lacks conserved residue(s) required for the propagation of feature annotation.</text>
</comment>
<evidence type="ECO:0000256" key="8">
    <source>
        <dbReference type="ARBA" id="ARBA00023288"/>
    </source>
</evidence>
<feature type="binding site" description="axial binding residue" evidence="9">
    <location>
        <position position="42"/>
    </location>
    <ligand>
        <name>heme</name>
        <dbReference type="ChEBI" id="CHEBI:30413"/>
    </ligand>
    <ligandPart>
        <name>Fe</name>
        <dbReference type="ChEBI" id="CHEBI:18248"/>
    </ligandPart>
</feature>
<dbReference type="InterPro" id="IPR008427">
    <property type="entry name" value="Extracellular_membr_CFEM_dom"/>
</dbReference>
<dbReference type="PROSITE" id="PS52012">
    <property type="entry name" value="CFEM"/>
    <property type="match status" value="1"/>
</dbReference>
<evidence type="ECO:0000259" key="11">
    <source>
        <dbReference type="PROSITE" id="PS52012"/>
    </source>
</evidence>
<keyword evidence="13" id="KW-1185">Reference proteome</keyword>
<reference evidence="12" key="1">
    <citation type="journal article" date="2021" name="Nat. Commun.">
        <title>Genetic determinants of endophytism in the Arabidopsis root mycobiome.</title>
        <authorList>
            <person name="Mesny F."/>
            <person name="Miyauchi S."/>
            <person name="Thiergart T."/>
            <person name="Pickel B."/>
            <person name="Atanasova L."/>
            <person name="Karlsson M."/>
            <person name="Huettel B."/>
            <person name="Barry K.W."/>
            <person name="Haridas S."/>
            <person name="Chen C."/>
            <person name="Bauer D."/>
            <person name="Andreopoulos W."/>
            <person name="Pangilinan J."/>
            <person name="LaButti K."/>
            <person name="Riley R."/>
            <person name="Lipzen A."/>
            <person name="Clum A."/>
            <person name="Drula E."/>
            <person name="Henrissat B."/>
            <person name="Kohler A."/>
            <person name="Grigoriev I.V."/>
            <person name="Martin F.M."/>
            <person name="Hacquard S."/>
        </authorList>
    </citation>
    <scope>NUCLEOTIDE SEQUENCE</scope>
    <source>
        <strain evidence="12">MPI-SDFR-AT-0073</strain>
    </source>
</reference>
<dbReference type="GeneID" id="70125841"/>
<keyword evidence="5" id="KW-0472">Membrane</keyword>
<comment type="caution">
    <text evidence="12">The sequence shown here is derived from an EMBL/GenBank/DDBJ whole genome shotgun (WGS) entry which is preliminary data.</text>
</comment>
<protein>
    <recommendedName>
        <fullName evidence="11">CFEM domain-containing protein</fullName>
    </recommendedName>
</protein>
<feature type="domain" description="CFEM" evidence="11">
    <location>
        <begin position="1"/>
        <end position="89"/>
    </location>
</feature>
<dbReference type="AlphaFoldDB" id="A0A9P8RIV2"/>
<evidence type="ECO:0000256" key="4">
    <source>
        <dbReference type="ARBA" id="ARBA00022525"/>
    </source>
</evidence>
<evidence type="ECO:0000256" key="3">
    <source>
        <dbReference type="ARBA" id="ARBA00010031"/>
    </source>
</evidence>
<evidence type="ECO:0000313" key="13">
    <source>
        <dbReference type="Proteomes" id="UP000758603"/>
    </source>
</evidence>
<evidence type="ECO:0000256" key="7">
    <source>
        <dbReference type="ARBA" id="ARBA00023157"/>
    </source>
</evidence>
<dbReference type="Pfam" id="PF05730">
    <property type="entry name" value="CFEM"/>
    <property type="match status" value="1"/>
</dbReference>
<evidence type="ECO:0000313" key="12">
    <source>
        <dbReference type="EMBL" id="KAH6646853.1"/>
    </source>
</evidence>
<dbReference type="Proteomes" id="UP000758603">
    <property type="component" value="Unassembled WGS sequence"/>
</dbReference>
<dbReference type="RefSeq" id="XP_045953367.1">
    <property type="nucleotide sequence ID" value="XM_046096949.1"/>
</dbReference>
<evidence type="ECO:0000256" key="6">
    <source>
        <dbReference type="ARBA" id="ARBA00022729"/>
    </source>
</evidence>
<keyword evidence="4" id="KW-0964">Secreted</keyword>
<keyword evidence="9" id="KW-0349">Heme</keyword>
<evidence type="ECO:0000256" key="9">
    <source>
        <dbReference type="PROSITE-ProRule" id="PRU01356"/>
    </source>
</evidence>
<feature type="signal peptide" evidence="10">
    <location>
        <begin position="1"/>
        <end position="15"/>
    </location>
</feature>
<keyword evidence="7 9" id="KW-1015">Disulfide bond</keyword>